<evidence type="ECO:0000256" key="5">
    <source>
        <dbReference type="ARBA" id="ARBA00022927"/>
    </source>
</evidence>
<dbReference type="Pfam" id="PF13513">
    <property type="entry name" value="HEAT_EZ"/>
    <property type="match status" value="1"/>
</dbReference>
<dbReference type="PANTHER" id="PTHR10527">
    <property type="entry name" value="IMPORTIN BETA"/>
    <property type="match status" value="1"/>
</dbReference>
<keyword evidence="7" id="KW-1185">Reference proteome</keyword>
<protein>
    <submittedName>
        <fullName evidence="6">Transportin-2</fullName>
    </submittedName>
</protein>
<organism evidence="6 7">
    <name type="scientific">Auxenochlorella protothecoides</name>
    <name type="common">Green microalga</name>
    <name type="synonym">Chlorella protothecoides</name>
    <dbReference type="NCBI Taxonomy" id="3075"/>
    <lineage>
        <taxon>Eukaryota</taxon>
        <taxon>Viridiplantae</taxon>
        <taxon>Chlorophyta</taxon>
        <taxon>core chlorophytes</taxon>
        <taxon>Trebouxiophyceae</taxon>
        <taxon>Chlorellales</taxon>
        <taxon>Chlorellaceae</taxon>
        <taxon>Auxenochlorella</taxon>
    </lineage>
</organism>
<reference evidence="6 7" key="1">
    <citation type="journal article" date="2014" name="BMC Genomics">
        <title>Oil accumulation mechanisms of the oleaginous microalga Chlorella protothecoides revealed through its genome, transcriptomes, and proteomes.</title>
        <authorList>
            <person name="Gao C."/>
            <person name="Wang Y."/>
            <person name="Shen Y."/>
            <person name="Yan D."/>
            <person name="He X."/>
            <person name="Dai J."/>
            <person name="Wu Q."/>
        </authorList>
    </citation>
    <scope>NUCLEOTIDE SEQUENCE [LARGE SCALE GENOMIC DNA]</scope>
    <source>
        <strain evidence="6 7">0710</strain>
    </source>
</reference>
<comment type="subcellular location">
    <subcellularLocation>
        <location evidence="1">Cytoplasm</location>
    </subcellularLocation>
</comment>
<dbReference type="InterPro" id="IPR040122">
    <property type="entry name" value="Importin_beta"/>
</dbReference>
<dbReference type="InterPro" id="IPR016024">
    <property type="entry name" value="ARM-type_fold"/>
</dbReference>
<dbReference type="GO" id="GO:0006606">
    <property type="term" value="P:protein import into nucleus"/>
    <property type="evidence" value="ECO:0007669"/>
    <property type="project" value="InterPro"/>
</dbReference>
<dbReference type="STRING" id="3075.A0A087SME7"/>
<evidence type="ECO:0000256" key="1">
    <source>
        <dbReference type="ARBA" id="ARBA00004496"/>
    </source>
</evidence>
<sequence length="852" mass="88322">MSSPGSDWQPSPGIVNELVGLLLELQNPSSNQSQVLARLDAARGSPDYTGYLAFIFSAGEGLSLEVRQTAGLLLKNGLTASPPPPISRQAWAQLQSGLLRMLRHEARPLRHTAGTCVAAAVGVAGLPNWPELVPSLAGALAPEAPLAATEGALDTLFKLTEEHPRALEERGPGDAGAAPNDTLLPAALRLFAHPSPGVRAGAVAALNLAATGMPAFLCEAMDDYLQGLFGLAHDGEPTVRRDVCAGLVQALTLAPERLQSSLPQLIEYMLGSTQDGDEAVAIESCEFWSALCEYGDDATVLRPFLPRLLPVLLSNMVFEEHDDEVAEAEAAEQGAAAAGIGHAAERAADIKPFEHDWRAQEASILALGAISQGCTTGLAPHLQDLVGMLLPATASPRPMVRCIASWALARYSRWMFGCVPGSSTVPQATVTTVVQTLAQRCLDANPVVQKAACGSLATLVELGGDGLPPSELAAIAAALAAAVQRYGRRTLRHAYDAIATLAERVGGALGVEGAARDALLPPLFSRLLGLPDGDPELLPLLECLTAVAQACPGQVLDRYAEPSFGRCVGLVAAAQAGVASGALEEEEGAQIQVCALDFVAGLVESLGPSVESLVGNSPLLDLAQRACSPPSPPDVRQAAFALVGDLAAACAPHLRPRLRQLAGAAVEQLAPPCITGRTISACNNAAWAMGELTVRCTGEEVAPVAQGLLERYVGILQAGAGQLPRSLRENAAISLGRLALVCPGPLAPHASHFVAQWCSVLAGVRDGEEKEHSVRGLCALLAGDAGPALQAFVPLCAVLASWKAIPGAEVLAESAQLLQGLKAQLQAMSQWDAAMRSLSPAVAQKLAAVYGV</sequence>
<evidence type="ECO:0000256" key="2">
    <source>
        <dbReference type="ARBA" id="ARBA00022448"/>
    </source>
</evidence>
<dbReference type="eggNOG" id="KOG2023">
    <property type="taxonomic scope" value="Eukaryota"/>
</dbReference>
<name>A0A087SME7_AUXPR</name>
<dbReference type="EMBL" id="KL662137">
    <property type="protein sequence ID" value="KFM26901.1"/>
    <property type="molecule type" value="Genomic_DNA"/>
</dbReference>
<dbReference type="Gene3D" id="1.25.10.10">
    <property type="entry name" value="Leucine-rich Repeat Variant"/>
    <property type="match status" value="1"/>
</dbReference>
<dbReference type="KEGG" id="apro:F751_4962"/>
<dbReference type="Proteomes" id="UP000028924">
    <property type="component" value="Unassembled WGS sequence"/>
</dbReference>
<evidence type="ECO:0000313" key="7">
    <source>
        <dbReference type="Proteomes" id="UP000028924"/>
    </source>
</evidence>
<accession>A0A087SME7</accession>
<dbReference type="InterPro" id="IPR011989">
    <property type="entry name" value="ARM-like"/>
</dbReference>
<dbReference type="AlphaFoldDB" id="A0A087SME7"/>
<dbReference type="RefSeq" id="XP_011399849.1">
    <property type="nucleotide sequence ID" value="XM_011401547.1"/>
</dbReference>
<gene>
    <name evidence="6" type="ORF">F751_4962</name>
</gene>
<keyword evidence="5" id="KW-0653">Protein transport</keyword>
<dbReference type="SUPFAM" id="SSF48371">
    <property type="entry name" value="ARM repeat"/>
    <property type="match status" value="1"/>
</dbReference>
<evidence type="ECO:0000313" key="6">
    <source>
        <dbReference type="EMBL" id="KFM26901.1"/>
    </source>
</evidence>
<keyword evidence="4" id="KW-0677">Repeat</keyword>
<evidence type="ECO:0000256" key="3">
    <source>
        <dbReference type="ARBA" id="ARBA00022490"/>
    </source>
</evidence>
<dbReference type="OrthoDB" id="951172at2759"/>
<proteinExistence type="predicted"/>
<keyword evidence="3" id="KW-0963">Cytoplasm</keyword>
<evidence type="ECO:0000256" key="4">
    <source>
        <dbReference type="ARBA" id="ARBA00022737"/>
    </source>
</evidence>
<dbReference type="GeneID" id="23616353"/>
<dbReference type="GO" id="GO:0005737">
    <property type="term" value="C:cytoplasm"/>
    <property type="evidence" value="ECO:0007669"/>
    <property type="project" value="UniProtKB-SubCell"/>
</dbReference>
<keyword evidence="2" id="KW-0813">Transport</keyword>